<organism evidence="3 4">
    <name type="scientific">Pristionchus fissidentatus</name>
    <dbReference type="NCBI Taxonomy" id="1538716"/>
    <lineage>
        <taxon>Eukaryota</taxon>
        <taxon>Metazoa</taxon>
        <taxon>Ecdysozoa</taxon>
        <taxon>Nematoda</taxon>
        <taxon>Chromadorea</taxon>
        <taxon>Rhabditida</taxon>
        <taxon>Rhabditina</taxon>
        <taxon>Diplogasteromorpha</taxon>
        <taxon>Diplogasteroidea</taxon>
        <taxon>Neodiplogasteridae</taxon>
        <taxon>Pristionchus</taxon>
    </lineage>
</organism>
<dbReference type="InterPro" id="IPR052626">
    <property type="entry name" value="SWT1_Regulator"/>
</dbReference>
<reference evidence="3" key="1">
    <citation type="submission" date="2023-10" db="EMBL/GenBank/DDBJ databases">
        <title>Genome assembly of Pristionchus species.</title>
        <authorList>
            <person name="Yoshida K."/>
            <person name="Sommer R.J."/>
        </authorList>
    </citation>
    <scope>NUCLEOTIDE SEQUENCE</scope>
    <source>
        <strain evidence="3">RS5133</strain>
    </source>
</reference>
<dbReference type="InterPro" id="IPR036020">
    <property type="entry name" value="WW_dom_sf"/>
</dbReference>
<feature type="region of interest" description="Disordered" evidence="1">
    <location>
        <begin position="352"/>
        <end position="377"/>
    </location>
</feature>
<feature type="region of interest" description="Disordered" evidence="1">
    <location>
        <begin position="16"/>
        <end position="50"/>
    </location>
</feature>
<dbReference type="PANTHER" id="PTHR16161">
    <property type="entry name" value="TRANSCRIPTIONAL PROTEIN SWT1"/>
    <property type="match status" value="1"/>
</dbReference>
<gene>
    <name evidence="3" type="ORF">PFISCL1PPCAC_8121</name>
</gene>
<name>A0AAV5VG21_9BILA</name>
<feature type="domain" description="WW" evidence="2">
    <location>
        <begin position="59"/>
        <end position="93"/>
    </location>
</feature>
<dbReference type="SMART" id="SM00456">
    <property type="entry name" value="WW"/>
    <property type="match status" value="1"/>
</dbReference>
<keyword evidence="4" id="KW-1185">Reference proteome</keyword>
<dbReference type="Proteomes" id="UP001432322">
    <property type="component" value="Unassembled WGS sequence"/>
</dbReference>
<dbReference type="CDD" id="cd00201">
    <property type="entry name" value="WW"/>
    <property type="match status" value="1"/>
</dbReference>
<feature type="compositionally biased region" description="Basic and acidic residues" evidence="1">
    <location>
        <begin position="16"/>
        <end position="27"/>
    </location>
</feature>
<protein>
    <recommendedName>
        <fullName evidence="2">WW domain-containing protein</fullName>
    </recommendedName>
</protein>
<dbReference type="PROSITE" id="PS01159">
    <property type="entry name" value="WW_DOMAIN_1"/>
    <property type="match status" value="1"/>
</dbReference>
<dbReference type="Gene3D" id="2.20.70.10">
    <property type="match status" value="1"/>
</dbReference>
<proteinExistence type="predicted"/>
<dbReference type="InterPro" id="IPR002716">
    <property type="entry name" value="PIN_dom"/>
</dbReference>
<comment type="caution">
    <text evidence="3">The sequence shown here is derived from an EMBL/GenBank/DDBJ whole genome shotgun (WGS) entry which is preliminary data.</text>
</comment>
<dbReference type="PROSITE" id="PS50020">
    <property type="entry name" value="WW_DOMAIN_2"/>
    <property type="match status" value="1"/>
</dbReference>
<dbReference type="EMBL" id="BTSY01000002">
    <property type="protein sequence ID" value="GMT16824.1"/>
    <property type="molecule type" value="Genomic_DNA"/>
</dbReference>
<dbReference type="PANTHER" id="PTHR16161:SF0">
    <property type="entry name" value="TRANSCRIPTIONAL PROTEIN SWT1"/>
    <property type="match status" value="1"/>
</dbReference>
<evidence type="ECO:0000259" key="2">
    <source>
        <dbReference type="PROSITE" id="PS50020"/>
    </source>
</evidence>
<evidence type="ECO:0000313" key="3">
    <source>
        <dbReference type="EMBL" id="GMT16824.1"/>
    </source>
</evidence>
<dbReference type="Pfam" id="PF13638">
    <property type="entry name" value="PIN_4"/>
    <property type="match status" value="1"/>
</dbReference>
<dbReference type="SUPFAM" id="SSF88723">
    <property type="entry name" value="PIN domain-like"/>
    <property type="match status" value="1"/>
</dbReference>
<dbReference type="InterPro" id="IPR001202">
    <property type="entry name" value="WW_dom"/>
</dbReference>
<sequence>NRVTILDDILGEMGEVKESKEELKSEQRPPLGAATNETEQRKEEKDEKMRRHRLCFSDPSLPPPWKAWYHIKYKRLYYHNYKTGESTWKRPSIGVVSSDEPMDVDCVEEIRTLRDNNSFFNYEEAGPSQPARSSNFNLAVDYIAIFDTSALLENCDVIYLTIRNRSTVVIPYAVMRELDGIKKGGRRGLSAKAAKIHRELDDLTARKHPFLVQESGQEEQTPMAEIGCENADDRILKCALRINSFMHDRTANIVFVTDDRNLRLKGRAYFLESMGAWDFVERLLSSMNSREQMLTKQEEERRRKEEEMKWEVYLRKKREEERKKNEYEMRDREKIRIEEVIRKRRKEMEKEEKIKREQERKKKEEEERKEEIKREEERIRKEEEVRIKRKQERRRLYEEDKKKDAEEMRIKYEEMKKEEERRWKEEEDKLNRGDEKRREEEVKRRKEMMQKEEEMRRMYEDEIMRKEEERRREYDEMKRKDEKRWKEEEERMKREGEEWKRRYEKIRKEEERIEEEIGRREEERRREEEKERRVLEKKKNEEVDDDVIWIEADEEVQFITETVTIDDDDDDVEIIDSPPSQDDGSNSDDDVIKLSGTESRPEITEHVWDEYASPGEVFGRLLKETPPAMYSIIADSSLTDAQRLKAFKDMAEFKDNVETLLNSKTQENLIKLYHNLHSLHQYYVVRSPFPPKLLSSDSLENDLSRKAESFFSCLSETVAYIIALPRPAN</sequence>
<feature type="compositionally biased region" description="Basic and acidic residues" evidence="1">
    <location>
        <begin position="38"/>
        <end position="49"/>
    </location>
</feature>
<dbReference type="Pfam" id="PF00397">
    <property type="entry name" value="WW"/>
    <property type="match status" value="1"/>
</dbReference>
<dbReference type="GO" id="GO:0005634">
    <property type="term" value="C:nucleus"/>
    <property type="evidence" value="ECO:0007669"/>
    <property type="project" value="TreeGrafter"/>
</dbReference>
<feature type="region of interest" description="Disordered" evidence="1">
    <location>
        <begin position="567"/>
        <end position="591"/>
    </location>
</feature>
<dbReference type="InterPro" id="IPR029060">
    <property type="entry name" value="PIN-like_dom_sf"/>
</dbReference>
<feature type="region of interest" description="Disordered" evidence="1">
    <location>
        <begin position="416"/>
        <end position="454"/>
    </location>
</feature>
<accession>A0AAV5VG21</accession>
<feature type="region of interest" description="Disordered" evidence="1">
    <location>
        <begin position="513"/>
        <end position="537"/>
    </location>
</feature>
<dbReference type="AlphaFoldDB" id="A0AAV5VG21"/>
<dbReference type="SUPFAM" id="SSF51045">
    <property type="entry name" value="WW domain"/>
    <property type="match status" value="1"/>
</dbReference>
<dbReference type="SMART" id="SM00670">
    <property type="entry name" value="PINc"/>
    <property type="match status" value="1"/>
</dbReference>
<feature type="non-terminal residue" evidence="3">
    <location>
        <position position="1"/>
    </location>
</feature>
<evidence type="ECO:0000313" key="4">
    <source>
        <dbReference type="Proteomes" id="UP001432322"/>
    </source>
</evidence>
<dbReference type="Gene3D" id="3.40.50.1010">
    <property type="entry name" value="5'-nuclease"/>
    <property type="match status" value="1"/>
</dbReference>
<evidence type="ECO:0000256" key="1">
    <source>
        <dbReference type="SAM" id="MobiDB-lite"/>
    </source>
</evidence>